<reference evidence="2" key="1">
    <citation type="submission" date="2018-05" db="EMBL/GenBank/DDBJ databases">
        <authorList>
            <person name="Lanie J.A."/>
            <person name="Ng W.-L."/>
            <person name="Kazmierczak K.M."/>
            <person name="Andrzejewski T.M."/>
            <person name="Davidsen T.M."/>
            <person name="Wayne K.J."/>
            <person name="Tettelin H."/>
            <person name="Glass J.I."/>
            <person name="Rusch D."/>
            <person name="Podicherti R."/>
            <person name="Tsui H.-C.T."/>
            <person name="Winkler M.E."/>
        </authorList>
    </citation>
    <scope>NUCLEOTIDE SEQUENCE</scope>
</reference>
<accession>A0A382VWC8</accession>
<dbReference type="EMBL" id="UINC01155133">
    <property type="protein sequence ID" value="SVD50809.1"/>
    <property type="molecule type" value="Genomic_DNA"/>
</dbReference>
<proteinExistence type="predicted"/>
<keyword evidence="1" id="KW-1133">Transmembrane helix</keyword>
<feature type="non-terminal residue" evidence="2">
    <location>
        <position position="58"/>
    </location>
</feature>
<evidence type="ECO:0000313" key="2">
    <source>
        <dbReference type="EMBL" id="SVD50809.1"/>
    </source>
</evidence>
<keyword evidence="1" id="KW-0812">Transmembrane</keyword>
<name>A0A382VWC8_9ZZZZ</name>
<gene>
    <name evidence="2" type="ORF">METZ01_LOCUS403663</name>
</gene>
<dbReference type="AlphaFoldDB" id="A0A382VWC8"/>
<keyword evidence="1" id="KW-0472">Membrane</keyword>
<organism evidence="2">
    <name type="scientific">marine metagenome</name>
    <dbReference type="NCBI Taxonomy" id="408172"/>
    <lineage>
        <taxon>unclassified sequences</taxon>
        <taxon>metagenomes</taxon>
        <taxon>ecological metagenomes</taxon>
    </lineage>
</organism>
<sequence length="58" mass="6395">MNKMLKKQSPFTTTFGSLITILIIGVIILVLFKFQSAPATKIVLMGDSITESWSSYSP</sequence>
<feature type="transmembrane region" description="Helical" evidence="1">
    <location>
        <begin position="12"/>
        <end position="32"/>
    </location>
</feature>
<evidence type="ECO:0000256" key="1">
    <source>
        <dbReference type="SAM" id="Phobius"/>
    </source>
</evidence>
<protein>
    <submittedName>
        <fullName evidence="2">Uncharacterized protein</fullName>
    </submittedName>
</protein>